<keyword evidence="1 3" id="KW-0378">Hydrolase</keyword>
<dbReference type="SUPFAM" id="SSF53474">
    <property type="entry name" value="alpha/beta-Hydrolases"/>
    <property type="match status" value="1"/>
</dbReference>
<evidence type="ECO:0000256" key="1">
    <source>
        <dbReference type="ARBA" id="ARBA00022801"/>
    </source>
</evidence>
<dbReference type="AlphaFoldDB" id="A0A6B1DSC6"/>
<evidence type="ECO:0000313" key="3">
    <source>
        <dbReference type="EMBL" id="MYD90127.1"/>
    </source>
</evidence>
<dbReference type="InterPro" id="IPR050300">
    <property type="entry name" value="GDXG_lipolytic_enzyme"/>
</dbReference>
<sequence length="271" mass="29556">MSDKEFRHIGLPYLRFEQARDLRLDLYLPRTDHPAPLLVWIHGGAWMHGDKSDPPVLPMVDEGWALASIQYHFSHEALFPAQIHQCKAAIRWLRAQAARFGFNAERIGVLGASAGGHLAALLGTSNGQAALEGDLGEHPDQSSSVQAVVDLFGPTDFARLPDHPSDLDHAASDSPEGLLLGGAVADHPDRVVMANPITWISDATCPFLILHGKADMIIPWQQSRLLADALADNGSHVEFRLLGQAGHGGPEFHEVEQGEAIRAFCRRHLVP</sequence>
<feature type="domain" description="BD-FAE-like" evidence="2">
    <location>
        <begin position="24"/>
        <end position="230"/>
    </location>
</feature>
<accession>A0A6B1DSC6</accession>
<gene>
    <name evidence="3" type="ORF">F4Y08_07275</name>
</gene>
<dbReference type="InterPro" id="IPR049492">
    <property type="entry name" value="BD-FAE-like_dom"/>
</dbReference>
<dbReference type="GO" id="GO:0016787">
    <property type="term" value="F:hydrolase activity"/>
    <property type="evidence" value="ECO:0007669"/>
    <property type="project" value="UniProtKB-KW"/>
</dbReference>
<dbReference type="PANTHER" id="PTHR48081:SF13">
    <property type="entry name" value="ALPHA_BETA HYDROLASE"/>
    <property type="match status" value="1"/>
</dbReference>
<proteinExistence type="predicted"/>
<dbReference type="PANTHER" id="PTHR48081">
    <property type="entry name" value="AB HYDROLASE SUPERFAMILY PROTEIN C4A8.06C"/>
    <property type="match status" value="1"/>
</dbReference>
<dbReference type="EMBL" id="VXPY01000049">
    <property type="protein sequence ID" value="MYD90127.1"/>
    <property type="molecule type" value="Genomic_DNA"/>
</dbReference>
<reference evidence="3" key="1">
    <citation type="submission" date="2019-09" db="EMBL/GenBank/DDBJ databases">
        <title>Characterisation of the sponge microbiome using genome-centric metagenomics.</title>
        <authorList>
            <person name="Engelberts J.P."/>
            <person name="Robbins S.J."/>
            <person name="De Goeij J.M."/>
            <person name="Aranda M."/>
            <person name="Bell S.C."/>
            <person name="Webster N.S."/>
        </authorList>
    </citation>
    <scope>NUCLEOTIDE SEQUENCE</scope>
    <source>
        <strain evidence="3">SB0662_bin_9</strain>
    </source>
</reference>
<name>A0A6B1DSC6_9CHLR</name>
<comment type="caution">
    <text evidence="3">The sequence shown here is derived from an EMBL/GenBank/DDBJ whole genome shotgun (WGS) entry which is preliminary data.</text>
</comment>
<evidence type="ECO:0000259" key="2">
    <source>
        <dbReference type="Pfam" id="PF20434"/>
    </source>
</evidence>
<dbReference type="Gene3D" id="3.40.50.1820">
    <property type="entry name" value="alpha/beta hydrolase"/>
    <property type="match status" value="1"/>
</dbReference>
<organism evidence="3">
    <name type="scientific">Caldilineaceae bacterium SB0662_bin_9</name>
    <dbReference type="NCBI Taxonomy" id="2605258"/>
    <lineage>
        <taxon>Bacteria</taxon>
        <taxon>Bacillati</taxon>
        <taxon>Chloroflexota</taxon>
        <taxon>Caldilineae</taxon>
        <taxon>Caldilineales</taxon>
        <taxon>Caldilineaceae</taxon>
    </lineage>
</organism>
<protein>
    <submittedName>
        <fullName evidence="3">Alpha/beta hydrolase</fullName>
    </submittedName>
</protein>
<dbReference type="Pfam" id="PF20434">
    <property type="entry name" value="BD-FAE"/>
    <property type="match status" value="1"/>
</dbReference>
<dbReference type="InterPro" id="IPR029058">
    <property type="entry name" value="AB_hydrolase_fold"/>
</dbReference>